<protein>
    <recommendedName>
        <fullName evidence="1">SGNH hydrolase-type esterase domain-containing protein</fullName>
    </recommendedName>
</protein>
<evidence type="ECO:0000313" key="2">
    <source>
        <dbReference type="EMBL" id="AND69957.1"/>
    </source>
</evidence>
<keyword evidence="3" id="KW-1185">Reference proteome</keyword>
<evidence type="ECO:0000259" key="1">
    <source>
        <dbReference type="Pfam" id="PF13472"/>
    </source>
</evidence>
<dbReference type="CDD" id="cd01832">
    <property type="entry name" value="SGNH_hydrolase_like_1"/>
    <property type="match status" value="1"/>
</dbReference>
<dbReference type="Pfam" id="PF13472">
    <property type="entry name" value="Lipase_GDSL_2"/>
    <property type="match status" value="1"/>
</dbReference>
<dbReference type="Gene3D" id="3.40.50.1110">
    <property type="entry name" value="SGNH hydrolase"/>
    <property type="match status" value="1"/>
</dbReference>
<dbReference type="InterPro" id="IPR036514">
    <property type="entry name" value="SGNH_hydro_sf"/>
</dbReference>
<accession>A0A160N2U6</accession>
<reference evidence="2 3" key="1">
    <citation type="submission" date="2016-02" db="EMBL/GenBank/DDBJ databases">
        <title>Complete genome sequencing and analysis of ATSB10, Dyella thiooxydans isolated from rhizosphere soil of sunflower (Helianthus annuus L.).</title>
        <authorList>
            <person name="Lee Y."/>
            <person name="Hwangbo K."/>
            <person name="Chung H."/>
            <person name="Yoo J."/>
            <person name="Kim K.Y."/>
            <person name="Sa T.M."/>
            <person name="Um Y."/>
            <person name="Madhaiyan M."/>
        </authorList>
    </citation>
    <scope>NUCLEOTIDE SEQUENCE [LARGE SCALE GENOMIC DNA]</scope>
    <source>
        <strain evidence="2 3">ATSB10</strain>
    </source>
</reference>
<dbReference type="AlphaFoldDB" id="A0A160N2U6"/>
<gene>
    <name evidence="2" type="ORF">ATSB10_25030</name>
</gene>
<dbReference type="Proteomes" id="UP000077255">
    <property type="component" value="Chromosome"/>
</dbReference>
<name>A0A160N2U6_9GAMM</name>
<sequence length="200" mass="21158">MAARFLALGDSYTIGEGVPEAGRWPVQLVADLAAAGIALDPPRIVAVTGWTTDELAAGMDSATLAPGWDLVTLLIGVNNQYRGRSEDEYRQEFAHLLARAVALADGQAGRVVVVSIPDWGVTRFARESGRDRAAIGAALDRFNAIARTEAGTAGAAFVDITDLTRAHPDELADDGLHPDARQYARWISRIAPAARAALAA</sequence>
<evidence type="ECO:0000313" key="3">
    <source>
        <dbReference type="Proteomes" id="UP000077255"/>
    </source>
</evidence>
<dbReference type="RefSeq" id="WP_063673070.1">
    <property type="nucleotide sequence ID" value="NZ_CP014841.1"/>
</dbReference>
<feature type="domain" description="SGNH hydrolase-type esterase" evidence="1">
    <location>
        <begin position="7"/>
        <end position="184"/>
    </location>
</feature>
<dbReference type="SUPFAM" id="SSF52266">
    <property type="entry name" value="SGNH hydrolase"/>
    <property type="match status" value="1"/>
</dbReference>
<dbReference type="OrthoDB" id="158267at2"/>
<dbReference type="KEGG" id="dtx:ATSB10_25030"/>
<dbReference type="PATRIC" id="fig|445710.3.peg.2498"/>
<dbReference type="STRING" id="445710.ATSB10_25030"/>
<dbReference type="InterPro" id="IPR013830">
    <property type="entry name" value="SGNH_hydro"/>
</dbReference>
<proteinExistence type="predicted"/>
<dbReference type="GO" id="GO:0016788">
    <property type="term" value="F:hydrolase activity, acting on ester bonds"/>
    <property type="evidence" value="ECO:0007669"/>
    <property type="project" value="UniProtKB-ARBA"/>
</dbReference>
<dbReference type="EMBL" id="CP014841">
    <property type="protein sequence ID" value="AND69957.1"/>
    <property type="molecule type" value="Genomic_DNA"/>
</dbReference>
<organism evidence="2 3">
    <name type="scientific">Dyella thiooxydans</name>
    <dbReference type="NCBI Taxonomy" id="445710"/>
    <lineage>
        <taxon>Bacteria</taxon>
        <taxon>Pseudomonadati</taxon>
        <taxon>Pseudomonadota</taxon>
        <taxon>Gammaproteobacteria</taxon>
        <taxon>Lysobacterales</taxon>
        <taxon>Rhodanobacteraceae</taxon>
        <taxon>Dyella</taxon>
    </lineage>
</organism>